<dbReference type="AlphaFoldDB" id="A0A8B0SFJ7"/>
<evidence type="ECO:0000313" key="3">
    <source>
        <dbReference type="Proteomes" id="UP000664466"/>
    </source>
</evidence>
<dbReference type="EMBL" id="CP072748">
    <property type="protein sequence ID" value="QTX10136.1"/>
    <property type="molecule type" value="Genomic_DNA"/>
</dbReference>
<protein>
    <submittedName>
        <fullName evidence="2">Uncharacterized protein</fullName>
    </submittedName>
</protein>
<gene>
    <name evidence="2" type="ORF">J1836_016305</name>
    <name evidence="1" type="ORF">J1836_20920</name>
</gene>
<proteinExistence type="predicted"/>
<keyword evidence="3" id="KW-1185">Reference proteome</keyword>
<reference evidence="2" key="2">
    <citation type="submission" date="2021-04" db="EMBL/GenBank/DDBJ databases">
        <title>Complete Genome and methylome analysis of Thiothrix fructosivorans ATCC 49748.</title>
        <authorList>
            <person name="Fomenkov A."/>
            <person name="Sun L."/>
            <person name="Vincze T."/>
            <person name="Grabovich M.Y."/>
            <person name="Roberts R.J."/>
        </authorList>
    </citation>
    <scope>NUCLEOTIDE SEQUENCE</scope>
    <source>
        <strain evidence="2">ATCC 49748</strain>
    </source>
</reference>
<reference evidence="1 3" key="1">
    <citation type="submission" date="2021-03" db="EMBL/GenBank/DDBJ databases">
        <title>Draft genome and methylome analysis of Thiotrix fructosivoruns ATCC 49748.</title>
        <authorList>
            <person name="Fomenkov A."/>
            <person name="Grabovich M.Y."/>
            <person name="Roberts R.J."/>
        </authorList>
    </citation>
    <scope>NUCLEOTIDE SEQUENCE [LARGE SCALE GENOMIC DNA]</scope>
    <source>
        <strain evidence="1 3">ATCC 49748</strain>
    </source>
</reference>
<dbReference type="RefSeq" id="WP_207253069.1">
    <property type="nucleotide sequence ID" value="NZ_JAFMPM010000008.1"/>
</dbReference>
<evidence type="ECO:0000313" key="2">
    <source>
        <dbReference type="EMBL" id="QTX10136.1"/>
    </source>
</evidence>
<sequence length="131" mass="14795">MFEVITGSESAESTITTHTQQRVQDVFSKAKQLRANKAELTAIERQKREENPIVLASGRVRLGTFKIPGMDAISKEYEENIQSLKFDDLGECKDHLAAIKEGKTELENLLFDLAQQLKPQMQAVPVIVYLF</sequence>
<evidence type="ECO:0000313" key="1">
    <source>
        <dbReference type="EMBL" id="MBO0615362.1"/>
    </source>
</evidence>
<dbReference type="EMBL" id="JAFMPM010000008">
    <property type="protein sequence ID" value="MBO0615362.1"/>
    <property type="molecule type" value="Genomic_DNA"/>
</dbReference>
<accession>A0A8B0SFJ7</accession>
<dbReference type="Proteomes" id="UP000664466">
    <property type="component" value="Unassembled WGS sequence"/>
</dbReference>
<organism evidence="2">
    <name type="scientific">Thiothrix fructosivorans</name>
    <dbReference type="NCBI Taxonomy" id="111770"/>
    <lineage>
        <taxon>Bacteria</taxon>
        <taxon>Pseudomonadati</taxon>
        <taxon>Pseudomonadota</taxon>
        <taxon>Gammaproteobacteria</taxon>
        <taxon>Thiotrichales</taxon>
        <taxon>Thiotrichaceae</taxon>
        <taxon>Thiothrix</taxon>
    </lineage>
</organism>
<name>A0A8B0SFJ7_9GAMM</name>